<name>A0AAE3AW88_9FIRM</name>
<feature type="compositionally biased region" description="Basic and acidic residues" evidence="1">
    <location>
        <begin position="39"/>
        <end position="51"/>
    </location>
</feature>
<proteinExistence type="predicted"/>
<dbReference type="InterPro" id="IPR021729">
    <property type="entry name" value="DUF3298"/>
</dbReference>
<gene>
    <name evidence="4" type="ORF">LKD45_14860</name>
</gene>
<dbReference type="Proteomes" id="UP001199355">
    <property type="component" value="Unassembled WGS sequence"/>
</dbReference>
<evidence type="ECO:0000313" key="5">
    <source>
        <dbReference type="Proteomes" id="UP001199355"/>
    </source>
</evidence>
<feature type="signal peptide" evidence="2">
    <location>
        <begin position="1"/>
        <end position="18"/>
    </location>
</feature>
<feature type="domain" description="DUF3298" evidence="3">
    <location>
        <begin position="220"/>
        <end position="285"/>
    </location>
</feature>
<evidence type="ECO:0000313" key="4">
    <source>
        <dbReference type="EMBL" id="MCC2168951.1"/>
    </source>
</evidence>
<dbReference type="EMBL" id="JAJEQF010000053">
    <property type="protein sequence ID" value="MCC2168951.1"/>
    <property type="molecule type" value="Genomic_DNA"/>
</dbReference>
<dbReference type="RefSeq" id="WP_308729009.1">
    <property type="nucleotide sequence ID" value="NZ_JAJEQF010000053.1"/>
</dbReference>
<dbReference type="Gene3D" id="3.30.565.40">
    <property type="entry name" value="Fervidobacterium nodosum Rt17-B1 like"/>
    <property type="match status" value="1"/>
</dbReference>
<sequence>MKKRRLISVLLCISLFFAGGCGQKTAEKQPAIQETAEQTAKETHKAERGNKQETVQENTPADEQEEAAVETGAATVLPMLVDYDYEAEYDQDSYETLISIDIPKILVIEEGHDALCASLEEWNQKTYKSQMGAYKSVISDNRELWDEGVGMTGLSIEGNITFTRADSLVLSYYMDTNEWLGGAHPYSFKETCNYDVKTGKDLKLSDVVSDYDTFYKEVCAKLEERKDEYGFYEDYPDTVKNVFYGDKEEYGEPLWTLSGDGITVYFNTYVLAPYASGEQAVSLSFTEYPELIRKQYQKNSDQWAIPIAEDEICLVDLDGDGAEEEISYSADRDEYDYADSIVIHCDDNSYDTEMFMDSDYYGGCGYSAYGYLIRTQNGKTWLYLETMGEGDGKYLQIFELMKNDLRLVTADYLGIDPNQPFEPESFVLSKRFDILGTYEAYKKFHVEEDGIPKTEDLLWTIVSTYTDWKVELTSSIDMELSVREANTKRGSGQKETLPAGTHFVLLKTDGEAYAEAMLDDGQICEFELEHPSEEEWEGRINGVSISDCFEYVPYAG</sequence>
<protein>
    <submittedName>
        <fullName evidence="4">RsiV family protein</fullName>
    </submittedName>
</protein>
<dbReference type="Pfam" id="PF11738">
    <property type="entry name" value="DUF3298"/>
    <property type="match status" value="1"/>
</dbReference>
<keyword evidence="5" id="KW-1185">Reference proteome</keyword>
<dbReference type="AlphaFoldDB" id="A0AAE3AW88"/>
<evidence type="ECO:0000256" key="1">
    <source>
        <dbReference type="SAM" id="MobiDB-lite"/>
    </source>
</evidence>
<organism evidence="4 5">
    <name type="scientific">Gallintestinimicrobium propionicum</name>
    <dbReference type="NCBI Taxonomy" id="2981770"/>
    <lineage>
        <taxon>Bacteria</taxon>
        <taxon>Bacillati</taxon>
        <taxon>Bacillota</taxon>
        <taxon>Clostridia</taxon>
        <taxon>Lachnospirales</taxon>
        <taxon>Lachnospiraceae</taxon>
        <taxon>Gallintestinimicrobium</taxon>
    </lineage>
</organism>
<accession>A0AAE3AW88</accession>
<comment type="caution">
    <text evidence="4">The sequence shown here is derived from an EMBL/GenBank/DDBJ whole genome shotgun (WGS) entry which is preliminary data.</text>
</comment>
<reference evidence="4 5" key="1">
    <citation type="submission" date="2021-10" db="EMBL/GenBank/DDBJ databases">
        <title>Anaerobic single-cell dispensing facilitates the cultivation of human gut bacteria.</title>
        <authorList>
            <person name="Afrizal A."/>
        </authorList>
    </citation>
    <scope>NUCLEOTIDE SEQUENCE [LARGE SCALE GENOMIC DNA]</scope>
    <source>
        <strain evidence="4 5">CLA-AA-H244</strain>
    </source>
</reference>
<dbReference type="InterPro" id="IPR037126">
    <property type="entry name" value="PdaC/RsiV-like_sf"/>
</dbReference>
<dbReference type="PROSITE" id="PS51257">
    <property type="entry name" value="PROKAR_LIPOPROTEIN"/>
    <property type="match status" value="1"/>
</dbReference>
<dbReference type="Gene3D" id="3.90.640.20">
    <property type="entry name" value="Heat-shock cognate protein, ATPase"/>
    <property type="match status" value="1"/>
</dbReference>
<keyword evidence="2" id="KW-0732">Signal</keyword>
<feature type="chain" id="PRO_5041947655" evidence="2">
    <location>
        <begin position="19"/>
        <end position="556"/>
    </location>
</feature>
<evidence type="ECO:0000259" key="3">
    <source>
        <dbReference type="Pfam" id="PF11738"/>
    </source>
</evidence>
<evidence type="ECO:0000256" key="2">
    <source>
        <dbReference type="SAM" id="SignalP"/>
    </source>
</evidence>
<feature type="region of interest" description="Disordered" evidence="1">
    <location>
        <begin position="29"/>
        <end position="66"/>
    </location>
</feature>